<dbReference type="SUPFAM" id="SSF50494">
    <property type="entry name" value="Trypsin-like serine proteases"/>
    <property type="match status" value="1"/>
</dbReference>
<reference evidence="1" key="1">
    <citation type="submission" date="2010-10" db="EMBL/GenBank/DDBJ databases">
        <authorList>
            <person name="Genoscope - CEA"/>
        </authorList>
    </citation>
    <scope>NUCLEOTIDE SEQUENCE</scope>
</reference>
<organism evidence="1">
    <name type="scientific">Oryza glaberrima</name>
    <name type="common">African rice</name>
    <dbReference type="NCBI Taxonomy" id="4538"/>
    <lineage>
        <taxon>Eukaryota</taxon>
        <taxon>Viridiplantae</taxon>
        <taxon>Streptophyta</taxon>
        <taxon>Embryophyta</taxon>
        <taxon>Tracheophyta</taxon>
        <taxon>Spermatophyta</taxon>
        <taxon>Magnoliopsida</taxon>
        <taxon>Liliopsida</taxon>
        <taxon>Poales</taxon>
        <taxon>Poaceae</taxon>
        <taxon>BOP clade</taxon>
        <taxon>Oryzoideae</taxon>
        <taxon>Oryzeae</taxon>
        <taxon>Oryzinae</taxon>
        <taxon>Oryza</taxon>
    </lineage>
</organism>
<name>G2XLG2_ORYGL</name>
<dbReference type="InterPro" id="IPR009003">
    <property type="entry name" value="Peptidase_S1_PA"/>
</dbReference>
<proteinExistence type="predicted"/>
<dbReference type="AlphaFoldDB" id="G2XLG2"/>
<dbReference type="EMBL" id="FQ377947">
    <property type="protein sequence ID" value="CBX24437.1"/>
    <property type="molecule type" value="Genomic_DNA"/>
</dbReference>
<dbReference type="PANTHER" id="PTHR18868:SF49">
    <property type="entry name" value="OS11G0147200 PROTEIN"/>
    <property type="match status" value="1"/>
</dbReference>
<accession>G2XLG2</accession>
<gene>
    <name evidence="1" type="primary">Ogl11g0061J13_6</name>
</gene>
<dbReference type="PANTHER" id="PTHR18868">
    <property type="entry name" value="OS07G0665300 PROTEIN-RELATED"/>
    <property type="match status" value="1"/>
</dbReference>
<protein>
    <submittedName>
        <fullName evidence="1">Hypothetical_protein</fullName>
    </submittedName>
</protein>
<evidence type="ECO:0000313" key="1">
    <source>
        <dbReference type="EMBL" id="CBX24437.1"/>
    </source>
</evidence>
<sequence>MLFVCLGIAVHRNGHVIKLLTSASLLKAFNDARKDHDNLKVVEVHHEDTVVIGFLREYNLDHNMAAVIVVALGRDISGKLMTTSGVLIGESYNGYLMSSTCKFSEGTVFVPGDRVLDQLVNCILDHEVRFAARLEALKEVHRDVLNKDRYGDLESLGYPEPPKSKDGMILAYTFEEPFGDIFGKGVWSELSEDVASSICENTVALASFNDKRTFACTGFFIEWNECATILTSANLLRDSSDENRIAENLRIEVLLPNNLRTVGTVQHYNLHYNVALVSVKDHCVRQPVKIQPYGHNCRKLLAVGRIFESGRLMAARGHQFPTVVTHDCKFLSYSGCTTTKVTASIFLVYYTVEEGTAFLSWCEIREILKYFKTKGAVAEHSHGNPSDVLDWKIAGDDSVHPDRYYDALHYYHVKYSYKFVDNITLWANY</sequence>